<sequence>MTRPGRALLVFAYGSNLLPARLLARTPSARVVATGVLPGHRLAWHMASRDGSGKCDVVADAAAEVHGVVWRLDPADKPALDAAESLGHGYTERALAVHTAAGVLEAWTYLALRTDPALRPYDWYRDIVVAGARHHGLPTSYVAALAAIEALADPDPLRAARHRQLLPG</sequence>
<evidence type="ECO:0000256" key="1">
    <source>
        <dbReference type="ARBA" id="ARBA00023239"/>
    </source>
</evidence>
<dbReference type="InterPro" id="IPR036568">
    <property type="entry name" value="GGCT-like_sf"/>
</dbReference>
<dbReference type="EMBL" id="SACT01000011">
    <property type="protein sequence ID" value="RVT48097.1"/>
    <property type="molecule type" value="Genomic_DNA"/>
</dbReference>
<dbReference type="CDD" id="cd06661">
    <property type="entry name" value="GGCT_like"/>
    <property type="match status" value="1"/>
</dbReference>
<dbReference type="OrthoDB" id="5401862at2"/>
<evidence type="ECO:0000256" key="3">
    <source>
        <dbReference type="PIRSR" id="PIRSR617939-2"/>
    </source>
</evidence>
<proteinExistence type="predicted"/>
<dbReference type="Pfam" id="PF13772">
    <property type="entry name" value="AIG2_2"/>
    <property type="match status" value="1"/>
</dbReference>
<feature type="active site" description="Proton acceptor" evidence="2">
    <location>
        <position position="84"/>
    </location>
</feature>
<accession>A0A437JMP0</accession>
<dbReference type="Proteomes" id="UP000288178">
    <property type="component" value="Unassembled WGS sequence"/>
</dbReference>
<dbReference type="InterPro" id="IPR013024">
    <property type="entry name" value="GGCT-like"/>
</dbReference>
<reference evidence="4 5" key="1">
    <citation type="submission" date="2019-01" db="EMBL/GenBank/DDBJ databases">
        <authorList>
            <person name="Chen W.-M."/>
        </authorList>
    </citation>
    <scope>NUCLEOTIDE SEQUENCE [LARGE SCALE GENOMIC DNA]</scope>
    <source>
        <strain evidence="4 5">ICH-3</strain>
    </source>
</reference>
<dbReference type="SUPFAM" id="SSF110857">
    <property type="entry name" value="Gamma-glutamyl cyclotransferase-like"/>
    <property type="match status" value="1"/>
</dbReference>
<dbReference type="AlphaFoldDB" id="A0A437JMP0"/>
<dbReference type="Gene3D" id="3.10.490.10">
    <property type="entry name" value="Gamma-glutamyl cyclotransferase-like"/>
    <property type="match status" value="1"/>
</dbReference>
<name>A0A437JMP0_9BURK</name>
<gene>
    <name evidence="4" type="ORF">ENE75_23190</name>
</gene>
<evidence type="ECO:0000256" key="2">
    <source>
        <dbReference type="PIRSR" id="PIRSR617939-1"/>
    </source>
</evidence>
<comment type="caution">
    <text evidence="4">The sequence shown here is derived from an EMBL/GenBank/DDBJ whole genome shotgun (WGS) entry which is preliminary data.</text>
</comment>
<dbReference type="PANTHER" id="PTHR12935">
    <property type="entry name" value="GAMMA-GLUTAMYLCYCLOTRANSFERASE"/>
    <property type="match status" value="1"/>
</dbReference>
<keyword evidence="4" id="KW-0808">Transferase</keyword>
<evidence type="ECO:0000313" key="4">
    <source>
        <dbReference type="EMBL" id="RVT48097.1"/>
    </source>
</evidence>
<organism evidence="4 5">
    <name type="scientific">Rubrivivax albus</name>
    <dbReference type="NCBI Taxonomy" id="2499835"/>
    <lineage>
        <taxon>Bacteria</taxon>
        <taxon>Pseudomonadati</taxon>
        <taxon>Pseudomonadota</taxon>
        <taxon>Betaproteobacteria</taxon>
        <taxon>Burkholderiales</taxon>
        <taxon>Sphaerotilaceae</taxon>
        <taxon>Rubrivivax</taxon>
    </lineage>
</organism>
<dbReference type="InterPro" id="IPR017939">
    <property type="entry name" value="G-Glutamylcylcotransferase"/>
</dbReference>
<keyword evidence="5" id="KW-1185">Reference proteome</keyword>
<feature type="binding site" evidence="3">
    <location>
        <position position="124"/>
    </location>
    <ligand>
        <name>substrate</name>
    </ligand>
</feature>
<dbReference type="GO" id="GO:0016740">
    <property type="term" value="F:transferase activity"/>
    <property type="evidence" value="ECO:0007669"/>
    <property type="project" value="UniProtKB-KW"/>
</dbReference>
<evidence type="ECO:0000313" key="5">
    <source>
        <dbReference type="Proteomes" id="UP000288178"/>
    </source>
</evidence>
<protein>
    <submittedName>
        <fullName evidence="4">Gamma-glutamylcyclotransferase</fullName>
    </submittedName>
</protein>
<keyword evidence="1" id="KW-0456">Lyase</keyword>
<dbReference type="GO" id="GO:0003839">
    <property type="term" value="F:gamma-glutamylcyclotransferase activity"/>
    <property type="evidence" value="ECO:0007669"/>
    <property type="project" value="InterPro"/>
</dbReference>
<dbReference type="PANTHER" id="PTHR12935:SF0">
    <property type="entry name" value="GAMMA-GLUTAMYLCYCLOTRANSFERASE"/>
    <property type="match status" value="1"/>
</dbReference>